<name>A0A381WZL5_9ZZZZ</name>
<gene>
    <name evidence="4" type="ORF">METZ01_LOCUS110778</name>
</gene>
<proteinExistence type="predicted"/>
<feature type="region of interest" description="Disordered" evidence="2">
    <location>
        <begin position="1"/>
        <end position="23"/>
    </location>
</feature>
<evidence type="ECO:0000259" key="3">
    <source>
        <dbReference type="Pfam" id="PF00296"/>
    </source>
</evidence>
<feature type="domain" description="Luciferase-like" evidence="3">
    <location>
        <begin position="7"/>
        <end position="248"/>
    </location>
</feature>
<evidence type="ECO:0000256" key="2">
    <source>
        <dbReference type="SAM" id="MobiDB-lite"/>
    </source>
</evidence>
<dbReference type="Pfam" id="PF00296">
    <property type="entry name" value="Bac_luciferase"/>
    <property type="match status" value="1"/>
</dbReference>
<sequence length="354" mass="39147">MTNKQEMKLTVVDQSPVRKGGTSSDALRESVELATWVEKIGYSRYWVAEHHNSSSFSGTSPEILIGQIAAKTKHIRVGSGGVMLSHYSALKVAEQFSVLDSFYPDRVDLGIGRAPGSDRRTAAALTYPRPTMDVYQDFPQMVRDLADFLNGGIKEGNPLSGIVAHPGSQNNSSPHIWLLGSSDYSAKLAAEMGLPFSFADFFGNTSEYGPQICNMYRNEFKPSSYLSEPLLNVGLQVICAPTEEEAHYIGSSRNLNKIISRLGLSTHGLLPPDEAINWPLDTQAKEYLKYETRSYIEGDPEQVRDGLLKAADRYQTNDLGIVSNCYDFDHRKRSYQLVAECLDIASISKAKTTT</sequence>
<dbReference type="NCBIfam" id="TIGR03558">
    <property type="entry name" value="oxido_grp_1"/>
    <property type="match status" value="1"/>
</dbReference>
<dbReference type="InterPro" id="IPR011251">
    <property type="entry name" value="Luciferase-like_dom"/>
</dbReference>
<dbReference type="EMBL" id="UINC01013400">
    <property type="protein sequence ID" value="SVA57924.1"/>
    <property type="molecule type" value="Genomic_DNA"/>
</dbReference>
<dbReference type="PANTHER" id="PTHR30137">
    <property type="entry name" value="LUCIFERASE-LIKE MONOOXYGENASE"/>
    <property type="match status" value="1"/>
</dbReference>
<comment type="similarity">
    <text evidence="1">To bacterial alkanal monooxygenase alpha and beta chains.</text>
</comment>
<protein>
    <recommendedName>
        <fullName evidence="3">Luciferase-like domain-containing protein</fullName>
    </recommendedName>
</protein>
<dbReference type="FunFam" id="3.20.20.30:FF:000002">
    <property type="entry name" value="LLM class flavin-dependent oxidoreductase"/>
    <property type="match status" value="1"/>
</dbReference>
<dbReference type="GO" id="GO:0005829">
    <property type="term" value="C:cytosol"/>
    <property type="evidence" value="ECO:0007669"/>
    <property type="project" value="TreeGrafter"/>
</dbReference>
<dbReference type="SUPFAM" id="SSF51679">
    <property type="entry name" value="Bacterial luciferase-like"/>
    <property type="match status" value="1"/>
</dbReference>
<dbReference type="GO" id="GO:0016705">
    <property type="term" value="F:oxidoreductase activity, acting on paired donors, with incorporation or reduction of molecular oxygen"/>
    <property type="evidence" value="ECO:0007669"/>
    <property type="project" value="InterPro"/>
</dbReference>
<dbReference type="PANTHER" id="PTHR30137:SF20">
    <property type="entry name" value="N-ACETYL-S-ALKYLCYSTEINE MONOOXYGENASE"/>
    <property type="match status" value="1"/>
</dbReference>
<evidence type="ECO:0000313" key="4">
    <source>
        <dbReference type="EMBL" id="SVA57924.1"/>
    </source>
</evidence>
<dbReference type="AlphaFoldDB" id="A0A381WZL5"/>
<dbReference type="InterPro" id="IPR050766">
    <property type="entry name" value="Bact_Lucif_Oxidored"/>
</dbReference>
<accession>A0A381WZL5</accession>
<evidence type="ECO:0000256" key="1">
    <source>
        <dbReference type="ARBA" id="ARBA00007789"/>
    </source>
</evidence>
<reference evidence="4" key="1">
    <citation type="submission" date="2018-05" db="EMBL/GenBank/DDBJ databases">
        <authorList>
            <person name="Lanie J.A."/>
            <person name="Ng W.-L."/>
            <person name="Kazmierczak K.M."/>
            <person name="Andrzejewski T.M."/>
            <person name="Davidsen T.M."/>
            <person name="Wayne K.J."/>
            <person name="Tettelin H."/>
            <person name="Glass J.I."/>
            <person name="Rusch D."/>
            <person name="Podicherti R."/>
            <person name="Tsui H.-C.T."/>
            <person name="Winkler M.E."/>
        </authorList>
    </citation>
    <scope>NUCLEOTIDE SEQUENCE</scope>
</reference>
<dbReference type="Gene3D" id="3.20.20.30">
    <property type="entry name" value="Luciferase-like domain"/>
    <property type="match status" value="1"/>
</dbReference>
<dbReference type="InterPro" id="IPR036661">
    <property type="entry name" value="Luciferase-like_sf"/>
</dbReference>
<dbReference type="InterPro" id="IPR019949">
    <property type="entry name" value="CmoO-like"/>
</dbReference>
<organism evidence="4">
    <name type="scientific">marine metagenome</name>
    <dbReference type="NCBI Taxonomy" id="408172"/>
    <lineage>
        <taxon>unclassified sequences</taxon>
        <taxon>metagenomes</taxon>
        <taxon>ecological metagenomes</taxon>
    </lineage>
</organism>